<dbReference type="Proteomes" id="UP001597181">
    <property type="component" value="Unassembled WGS sequence"/>
</dbReference>
<evidence type="ECO:0000313" key="2">
    <source>
        <dbReference type="EMBL" id="MFD1203471.1"/>
    </source>
</evidence>
<dbReference type="EMBL" id="JBHTLY010000016">
    <property type="protein sequence ID" value="MFD1203471.1"/>
    <property type="molecule type" value="Genomic_DNA"/>
</dbReference>
<evidence type="ECO:0000256" key="1">
    <source>
        <dbReference type="SAM" id="MobiDB-lite"/>
    </source>
</evidence>
<proteinExistence type="predicted"/>
<sequence>GLDGKEYKRPEPRGPKPVAEGDAAIQQNAEQGCLAIGRALDALESLTLERRRDLILNDWWPRAHHTIMPQYTRLFTSTELRRIADGLNNLAADMEAHNEYK</sequence>
<feature type="non-terminal residue" evidence="2">
    <location>
        <position position="1"/>
    </location>
</feature>
<accession>A0ABW3TRU4</accession>
<comment type="caution">
    <text evidence="2">The sequence shown here is derived from an EMBL/GenBank/DDBJ whole genome shotgun (WGS) entry which is preliminary data.</text>
</comment>
<name>A0ABW3TRU4_9MICO</name>
<evidence type="ECO:0000313" key="3">
    <source>
        <dbReference type="Proteomes" id="UP001597181"/>
    </source>
</evidence>
<dbReference type="RefSeq" id="WP_382403308.1">
    <property type="nucleotide sequence ID" value="NZ_JBHTLY010000016.1"/>
</dbReference>
<feature type="region of interest" description="Disordered" evidence="1">
    <location>
        <begin position="1"/>
        <end position="21"/>
    </location>
</feature>
<protein>
    <submittedName>
        <fullName evidence="2">Uncharacterized protein</fullName>
    </submittedName>
</protein>
<organism evidence="2 3">
    <name type="scientific">Leucobacter albus</name>
    <dbReference type="NCBI Taxonomy" id="272210"/>
    <lineage>
        <taxon>Bacteria</taxon>
        <taxon>Bacillati</taxon>
        <taxon>Actinomycetota</taxon>
        <taxon>Actinomycetes</taxon>
        <taxon>Micrococcales</taxon>
        <taxon>Microbacteriaceae</taxon>
        <taxon>Leucobacter</taxon>
    </lineage>
</organism>
<reference evidence="3" key="1">
    <citation type="journal article" date="2019" name="Int. J. Syst. Evol. Microbiol.">
        <title>The Global Catalogue of Microorganisms (GCM) 10K type strain sequencing project: providing services to taxonomists for standard genome sequencing and annotation.</title>
        <authorList>
            <consortium name="The Broad Institute Genomics Platform"/>
            <consortium name="The Broad Institute Genome Sequencing Center for Infectious Disease"/>
            <person name="Wu L."/>
            <person name="Ma J."/>
        </authorList>
    </citation>
    <scope>NUCLEOTIDE SEQUENCE [LARGE SCALE GENOMIC DNA]</scope>
    <source>
        <strain evidence="3">CCUG 50213</strain>
    </source>
</reference>
<feature type="compositionally biased region" description="Basic and acidic residues" evidence="1">
    <location>
        <begin position="1"/>
        <end position="14"/>
    </location>
</feature>
<gene>
    <name evidence="2" type="ORF">ACFQ3U_16385</name>
</gene>
<keyword evidence="3" id="KW-1185">Reference proteome</keyword>